<keyword evidence="7 8" id="KW-0472">Membrane</keyword>
<feature type="transmembrane region" description="Helical" evidence="8">
    <location>
        <begin position="80"/>
        <end position="100"/>
    </location>
</feature>
<sequence>MADIQTHIQERDHHLHRANHRASDSDAIQAIGHGIAVLGQQAEQARADAEAQAAIDSITAQMQAEVTGVRTELARVDAKAALLLAFAGTAFSVAAAAAVLAGSLSLLARIGIMAAAVLLAIATATTLSAVRPNLAPKSPGVGFLAYAQLEPAAILENVTESPAVRLAETVSRLSRITRAKYIRVRLAIDLLIAAVVIVAAALPFG</sequence>
<feature type="transmembrane region" description="Helical" evidence="8">
    <location>
        <begin position="182"/>
        <end position="204"/>
    </location>
</feature>
<keyword evidence="11" id="KW-1185">Reference proteome</keyword>
<comment type="subcellular location">
    <subcellularLocation>
        <location evidence="1">Cell membrane</location>
    </subcellularLocation>
</comment>
<evidence type="ECO:0000256" key="2">
    <source>
        <dbReference type="ARBA" id="ARBA00022475"/>
    </source>
</evidence>
<keyword evidence="6" id="KW-0051">Antiviral defense</keyword>
<dbReference type="RefSeq" id="WP_093176150.1">
    <property type="nucleotide sequence ID" value="NZ_FNCN01000062.1"/>
</dbReference>
<dbReference type="EMBL" id="FNCN01000062">
    <property type="protein sequence ID" value="SDI51331.1"/>
    <property type="molecule type" value="Genomic_DNA"/>
</dbReference>
<dbReference type="AlphaFoldDB" id="A0A1G8L6V4"/>
<dbReference type="Proteomes" id="UP000198923">
    <property type="component" value="Unassembled WGS sequence"/>
</dbReference>
<gene>
    <name evidence="10" type="ORF">SAMN05421505_16213</name>
</gene>
<evidence type="ECO:0000256" key="7">
    <source>
        <dbReference type="ARBA" id="ARBA00023136"/>
    </source>
</evidence>
<reference evidence="10 11" key="1">
    <citation type="submission" date="2016-10" db="EMBL/GenBank/DDBJ databases">
        <authorList>
            <person name="de Groot N.N."/>
        </authorList>
    </citation>
    <scope>NUCLEOTIDE SEQUENCE [LARGE SCALE GENOMIC DNA]</scope>
    <source>
        <strain evidence="10 11">CPCC 201354</strain>
    </source>
</reference>
<evidence type="ECO:0000256" key="5">
    <source>
        <dbReference type="ARBA" id="ARBA00022989"/>
    </source>
</evidence>
<feature type="domain" description="Pycsar effector protein" evidence="9">
    <location>
        <begin position="62"/>
        <end position="203"/>
    </location>
</feature>
<evidence type="ECO:0000256" key="1">
    <source>
        <dbReference type="ARBA" id="ARBA00004236"/>
    </source>
</evidence>
<name>A0A1G8L6V4_9ACTN</name>
<keyword evidence="3 8" id="KW-0812">Transmembrane</keyword>
<evidence type="ECO:0000256" key="3">
    <source>
        <dbReference type="ARBA" id="ARBA00022692"/>
    </source>
</evidence>
<evidence type="ECO:0000313" key="10">
    <source>
        <dbReference type="EMBL" id="SDI51331.1"/>
    </source>
</evidence>
<accession>A0A1G8L6V4</accession>
<evidence type="ECO:0000259" key="9">
    <source>
        <dbReference type="Pfam" id="PF18967"/>
    </source>
</evidence>
<evidence type="ECO:0000256" key="4">
    <source>
        <dbReference type="ARBA" id="ARBA00022741"/>
    </source>
</evidence>
<evidence type="ECO:0000256" key="6">
    <source>
        <dbReference type="ARBA" id="ARBA00023118"/>
    </source>
</evidence>
<organism evidence="10 11">
    <name type="scientific">Sinosporangium album</name>
    <dbReference type="NCBI Taxonomy" id="504805"/>
    <lineage>
        <taxon>Bacteria</taxon>
        <taxon>Bacillati</taxon>
        <taxon>Actinomycetota</taxon>
        <taxon>Actinomycetes</taxon>
        <taxon>Streptosporangiales</taxon>
        <taxon>Streptosporangiaceae</taxon>
        <taxon>Sinosporangium</taxon>
    </lineage>
</organism>
<protein>
    <recommendedName>
        <fullName evidence="9">Pycsar effector protein domain-containing protein</fullName>
    </recommendedName>
</protein>
<dbReference type="GO" id="GO:0051607">
    <property type="term" value="P:defense response to virus"/>
    <property type="evidence" value="ECO:0007669"/>
    <property type="project" value="UniProtKB-KW"/>
</dbReference>
<dbReference type="STRING" id="504805.SAMN05421505_16213"/>
<feature type="transmembrane region" description="Helical" evidence="8">
    <location>
        <begin position="106"/>
        <end position="130"/>
    </location>
</feature>
<keyword evidence="5 8" id="KW-1133">Transmembrane helix</keyword>
<keyword evidence="4" id="KW-0547">Nucleotide-binding</keyword>
<dbReference type="GO" id="GO:0005886">
    <property type="term" value="C:plasma membrane"/>
    <property type="evidence" value="ECO:0007669"/>
    <property type="project" value="UniProtKB-SubCell"/>
</dbReference>
<evidence type="ECO:0000256" key="8">
    <source>
        <dbReference type="SAM" id="Phobius"/>
    </source>
</evidence>
<evidence type="ECO:0000313" key="11">
    <source>
        <dbReference type="Proteomes" id="UP000198923"/>
    </source>
</evidence>
<keyword evidence="2" id="KW-1003">Cell membrane</keyword>
<dbReference type="InterPro" id="IPR043760">
    <property type="entry name" value="PycTM_dom"/>
</dbReference>
<dbReference type="Pfam" id="PF18967">
    <property type="entry name" value="PycTM"/>
    <property type="match status" value="1"/>
</dbReference>
<proteinExistence type="predicted"/>
<dbReference type="GO" id="GO:0000166">
    <property type="term" value="F:nucleotide binding"/>
    <property type="evidence" value="ECO:0007669"/>
    <property type="project" value="UniProtKB-KW"/>
</dbReference>